<protein>
    <submittedName>
        <fullName evidence="8">Cytochrome b/b6 domain-containing protein</fullName>
    </submittedName>
</protein>
<feature type="transmembrane region" description="Helical" evidence="6">
    <location>
        <begin position="131"/>
        <end position="149"/>
    </location>
</feature>
<proteinExistence type="predicted"/>
<dbReference type="PANTHER" id="PTHR30485:SF2">
    <property type="entry name" value="BLL0597 PROTEIN"/>
    <property type="match status" value="1"/>
</dbReference>
<keyword evidence="3 6" id="KW-0812">Transmembrane</keyword>
<feature type="domain" description="Cytochrome b561 bacterial/Ni-hydrogenase" evidence="7">
    <location>
        <begin position="11"/>
        <end position="161"/>
    </location>
</feature>
<keyword evidence="4 6" id="KW-1133">Transmembrane helix</keyword>
<dbReference type="AlphaFoldDB" id="A0A7G9SLB7"/>
<dbReference type="SUPFAM" id="SSF81342">
    <property type="entry name" value="Transmembrane di-heme cytochromes"/>
    <property type="match status" value="1"/>
</dbReference>
<evidence type="ECO:0000313" key="8">
    <source>
        <dbReference type="EMBL" id="QNN68642.1"/>
    </source>
</evidence>
<feature type="transmembrane region" description="Helical" evidence="6">
    <location>
        <begin position="177"/>
        <end position="195"/>
    </location>
</feature>
<dbReference type="EMBL" id="CP060718">
    <property type="protein sequence ID" value="QNN68642.1"/>
    <property type="molecule type" value="Genomic_DNA"/>
</dbReference>
<dbReference type="InterPro" id="IPR016174">
    <property type="entry name" value="Di-haem_cyt_TM"/>
</dbReference>
<sequence>MLVALIAFSWWSAEDEEIEWHMWSGFAVLTLLLFRLLWGIFGSSTARFVNFIRGPRAVVAYLRDSKAWTAVGHSPLGALSVVALMGMLFLQVGTGLFNSDRDGLNEGPLVTWVSGDLADQIHDLHETLFDVLLVLIGLHVAAILFYRLVGGKKLLGPMITGRATLDPGPAPMRPGRWWAALLCLAAALLITRWIIAGLPPFSS</sequence>
<dbReference type="Gene3D" id="1.20.950.20">
    <property type="entry name" value="Transmembrane di-heme cytochromes, Chain C"/>
    <property type="match status" value="1"/>
</dbReference>
<keyword evidence="5 6" id="KW-0472">Membrane</keyword>
<dbReference type="GO" id="GO:0022904">
    <property type="term" value="P:respiratory electron transport chain"/>
    <property type="evidence" value="ECO:0007669"/>
    <property type="project" value="InterPro"/>
</dbReference>
<dbReference type="GO" id="GO:0005886">
    <property type="term" value="C:plasma membrane"/>
    <property type="evidence" value="ECO:0007669"/>
    <property type="project" value="UniProtKB-SubCell"/>
</dbReference>
<dbReference type="GO" id="GO:0020037">
    <property type="term" value="F:heme binding"/>
    <property type="evidence" value="ECO:0007669"/>
    <property type="project" value="TreeGrafter"/>
</dbReference>
<organism evidence="8 9">
    <name type="scientific">Sphingomonas lutea</name>
    <dbReference type="NCBI Taxonomy" id="1045317"/>
    <lineage>
        <taxon>Bacteria</taxon>
        <taxon>Pseudomonadati</taxon>
        <taxon>Pseudomonadota</taxon>
        <taxon>Alphaproteobacteria</taxon>
        <taxon>Sphingomonadales</taxon>
        <taxon>Sphingomonadaceae</taxon>
        <taxon>Sphingomonas</taxon>
    </lineage>
</organism>
<evidence type="ECO:0000259" key="7">
    <source>
        <dbReference type="Pfam" id="PF01292"/>
    </source>
</evidence>
<dbReference type="InterPro" id="IPR051542">
    <property type="entry name" value="Hydrogenase_cytochrome"/>
</dbReference>
<keyword evidence="2" id="KW-1003">Cell membrane</keyword>
<evidence type="ECO:0000256" key="4">
    <source>
        <dbReference type="ARBA" id="ARBA00022989"/>
    </source>
</evidence>
<evidence type="ECO:0000313" key="9">
    <source>
        <dbReference type="Proteomes" id="UP000515971"/>
    </source>
</evidence>
<feature type="transmembrane region" description="Helical" evidence="6">
    <location>
        <begin position="67"/>
        <end position="90"/>
    </location>
</feature>
<gene>
    <name evidence="8" type="ORF">H9L13_10685</name>
</gene>
<keyword evidence="9" id="KW-1185">Reference proteome</keyword>
<evidence type="ECO:0000256" key="1">
    <source>
        <dbReference type="ARBA" id="ARBA00004651"/>
    </source>
</evidence>
<evidence type="ECO:0000256" key="3">
    <source>
        <dbReference type="ARBA" id="ARBA00022692"/>
    </source>
</evidence>
<dbReference type="GO" id="GO:0009055">
    <property type="term" value="F:electron transfer activity"/>
    <property type="evidence" value="ECO:0007669"/>
    <property type="project" value="InterPro"/>
</dbReference>
<name>A0A7G9SLB7_9SPHN</name>
<evidence type="ECO:0000256" key="5">
    <source>
        <dbReference type="ARBA" id="ARBA00023136"/>
    </source>
</evidence>
<evidence type="ECO:0000256" key="2">
    <source>
        <dbReference type="ARBA" id="ARBA00022475"/>
    </source>
</evidence>
<accession>A0A7G9SLB7</accession>
<feature type="transmembrane region" description="Helical" evidence="6">
    <location>
        <begin position="25"/>
        <end position="46"/>
    </location>
</feature>
<dbReference type="Pfam" id="PF01292">
    <property type="entry name" value="Ni_hydr_CYTB"/>
    <property type="match status" value="1"/>
</dbReference>
<dbReference type="InterPro" id="IPR011577">
    <property type="entry name" value="Cyt_b561_bac/Ni-Hgenase"/>
</dbReference>
<evidence type="ECO:0000256" key="6">
    <source>
        <dbReference type="SAM" id="Phobius"/>
    </source>
</evidence>
<comment type="subcellular location">
    <subcellularLocation>
        <location evidence="1">Cell membrane</location>
        <topology evidence="1">Multi-pass membrane protein</topology>
    </subcellularLocation>
</comment>
<dbReference type="PANTHER" id="PTHR30485">
    <property type="entry name" value="NI/FE-HYDROGENASE 1 B-TYPE CYTOCHROME SUBUNIT"/>
    <property type="match status" value="1"/>
</dbReference>
<dbReference type="KEGG" id="slut:H9L13_10685"/>
<reference evidence="8 9" key="1">
    <citation type="submission" date="2020-08" db="EMBL/GenBank/DDBJ databases">
        <title>Genome sequence of Sphingomonas lutea KCTC 23642T.</title>
        <authorList>
            <person name="Hyun D.-W."/>
            <person name="Bae J.-W."/>
        </authorList>
    </citation>
    <scope>NUCLEOTIDE SEQUENCE [LARGE SCALE GENOMIC DNA]</scope>
    <source>
        <strain evidence="8 9">KCTC 23642</strain>
    </source>
</reference>
<dbReference type="Proteomes" id="UP000515971">
    <property type="component" value="Chromosome"/>
</dbReference>